<organism evidence="13 14">
    <name type="scientific">Mya arenaria</name>
    <name type="common">Soft-shell clam</name>
    <dbReference type="NCBI Taxonomy" id="6604"/>
    <lineage>
        <taxon>Eukaryota</taxon>
        <taxon>Metazoa</taxon>
        <taxon>Spiralia</taxon>
        <taxon>Lophotrochozoa</taxon>
        <taxon>Mollusca</taxon>
        <taxon>Bivalvia</taxon>
        <taxon>Autobranchia</taxon>
        <taxon>Heteroconchia</taxon>
        <taxon>Euheterodonta</taxon>
        <taxon>Imparidentia</taxon>
        <taxon>Neoheterodontei</taxon>
        <taxon>Myida</taxon>
        <taxon>Myoidea</taxon>
        <taxon>Myidae</taxon>
        <taxon>Mya</taxon>
    </lineage>
</organism>
<keyword evidence="6 10" id="KW-0576">Peroxisome</keyword>
<evidence type="ECO:0000313" key="13">
    <source>
        <dbReference type="EMBL" id="WAR14533.1"/>
    </source>
</evidence>
<evidence type="ECO:0000256" key="9">
    <source>
        <dbReference type="ARBA" id="ARBA00046271"/>
    </source>
</evidence>
<comment type="similarity">
    <text evidence="1 10">Belongs to the peroxin-14 family.</text>
</comment>
<evidence type="ECO:0000256" key="10">
    <source>
        <dbReference type="RuleBase" id="RU367032"/>
    </source>
</evidence>
<keyword evidence="5 10" id="KW-0472">Membrane</keyword>
<dbReference type="Proteomes" id="UP001164746">
    <property type="component" value="Chromosome 9"/>
</dbReference>
<evidence type="ECO:0000256" key="4">
    <source>
        <dbReference type="ARBA" id="ARBA00023010"/>
    </source>
</evidence>
<dbReference type="PANTHER" id="PTHR23058:SF0">
    <property type="entry name" value="PEROXISOMAL MEMBRANE PROTEIN PEX14"/>
    <property type="match status" value="1"/>
</dbReference>
<dbReference type="InterPro" id="IPR025655">
    <property type="entry name" value="PEX14"/>
</dbReference>
<name>A0ABY7EX62_MYAAR</name>
<dbReference type="Pfam" id="PF04695">
    <property type="entry name" value="Pex14_N"/>
    <property type="match status" value="1"/>
</dbReference>
<evidence type="ECO:0000259" key="12">
    <source>
        <dbReference type="Pfam" id="PF04695"/>
    </source>
</evidence>
<keyword evidence="14" id="KW-1185">Reference proteome</keyword>
<evidence type="ECO:0000256" key="3">
    <source>
        <dbReference type="ARBA" id="ARBA00022927"/>
    </source>
</evidence>
<sequence>MAEQGKNEIDANAGHAVSQSAMIREDLVATAVKFLQNPKVQASPLSQKKAFLEKKGLTNAEVEEAGRRAGVQSVVFSSPVAENQLSAVSQTNSLPTVIAKDVEMTRWMKAREVLAVVTMLVGVSYAAQRLYKEFIKPWLFGTQTDSKRLDKLERIITETNEKLVNIGEVLDKQQEKLQILSHDINRKTSDGSYASQSTTGFSEIKAELASLKGLLLNRRQFPPMPTTTPVLPAWQLASTAAQNTNQKGAASPSSGETPDIALSANPASGAPAKLVISDNTDTENSNSGTSDEVVTQSNSPEDPEDDRHELIKY</sequence>
<keyword evidence="2 10" id="KW-0813">Transport</keyword>
<feature type="compositionally biased region" description="Polar residues" evidence="11">
    <location>
        <begin position="277"/>
        <end position="300"/>
    </location>
</feature>
<evidence type="ECO:0000256" key="11">
    <source>
        <dbReference type="SAM" id="MobiDB-lite"/>
    </source>
</evidence>
<evidence type="ECO:0000313" key="14">
    <source>
        <dbReference type="Proteomes" id="UP001164746"/>
    </source>
</evidence>
<dbReference type="EMBL" id="CP111020">
    <property type="protein sequence ID" value="WAR14533.1"/>
    <property type="molecule type" value="Genomic_DNA"/>
</dbReference>
<evidence type="ECO:0000256" key="7">
    <source>
        <dbReference type="ARBA" id="ARBA00029502"/>
    </source>
</evidence>
<dbReference type="PANTHER" id="PTHR23058">
    <property type="entry name" value="PEROXISOMAL MEMBRANE PROTEIN PEX14"/>
    <property type="match status" value="1"/>
</dbReference>
<feature type="domain" description="Peroxisome membrane anchor protein Pex14p N-terminal" evidence="12">
    <location>
        <begin position="24"/>
        <end position="65"/>
    </location>
</feature>
<comment type="subcellular location">
    <subcellularLocation>
        <location evidence="9 10">Peroxisome membrane</location>
    </subcellularLocation>
</comment>
<evidence type="ECO:0000256" key="6">
    <source>
        <dbReference type="ARBA" id="ARBA00023140"/>
    </source>
</evidence>
<dbReference type="InterPro" id="IPR006785">
    <property type="entry name" value="Pex14_N"/>
</dbReference>
<gene>
    <name evidence="13" type="ORF">MAR_004638</name>
</gene>
<keyword evidence="3 10" id="KW-0653">Protein transport</keyword>
<dbReference type="Gene3D" id="1.10.10.10">
    <property type="entry name" value="Winged helix-like DNA-binding domain superfamily/Winged helix DNA-binding domain"/>
    <property type="match status" value="1"/>
</dbReference>
<feature type="region of interest" description="Disordered" evidence="11">
    <location>
        <begin position="241"/>
        <end position="313"/>
    </location>
</feature>
<keyword evidence="4" id="KW-0811">Translocation</keyword>
<reference evidence="13" key="1">
    <citation type="submission" date="2022-11" db="EMBL/GenBank/DDBJ databases">
        <title>Centuries of genome instability and evolution in soft-shell clam transmissible cancer (bioRxiv).</title>
        <authorList>
            <person name="Hart S.F.M."/>
            <person name="Yonemitsu M.A."/>
            <person name="Giersch R.M."/>
            <person name="Beal B.F."/>
            <person name="Arriagada G."/>
            <person name="Davis B.W."/>
            <person name="Ostrander E.A."/>
            <person name="Goff S.P."/>
            <person name="Metzger M.J."/>
        </authorList>
    </citation>
    <scope>NUCLEOTIDE SEQUENCE</scope>
    <source>
        <strain evidence="13">MELC-2E11</strain>
        <tissue evidence="13">Siphon/mantle</tissue>
    </source>
</reference>
<evidence type="ECO:0000256" key="1">
    <source>
        <dbReference type="ARBA" id="ARBA00005443"/>
    </source>
</evidence>
<accession>A0ABY7EX62</accession>
<comment type="function">
    <text evidence="10">Component of the PEX13-PEX14 docking complex, a translocon channel that specifically mediates the import of peroxisomal cargo proteins bound to PEX5 receptor. The PEX13-PEX14 docking complex forms a large import pore which can be opened to a diameter of about 9 nm. Mechanistically, PEX5 receptor along with cargo proteins associates with the PEX14 subunit of the PEX13-PEX14 docking complex in the cytosol, leading to the insertion of the receptor into the organelle membrane with the concomitant translocation of the cargo into the peroxisome matrix.</text>
</comment>
<protein>
    <recommendedName>
        <fullName evidence="7 10">Peroxisomal membrane protein PEX14</fullName>
    </recommendedName>
    <alternativeName>
        <fullName evidence="8 10">Peroxin-14</fullName>
    </alternativeName>
</protein>
<evidence type="ECO:0000256" key="8">
    <source>
        <dbReference type="ARBA" id="ARBA00029691"/>
    </source>
</evidence>
<dbReference type="InterPro" id="IPR036388">
    <property type="entry name" value="WH-like_DNA-bd_sf"/>
</dbReference>
<evidence type="ECO:0000256" key="2">
    <source>
        <dbReference type="ARBA" id="ARBA00022448"/>
    </source>
</evidence>
<feature type="compositionally biased region" description="Polar residues" evidence="11">
    <location>
        <begin position="241"/>
        <end position="256"/>
    </location>
</feature>
<evidence type="ECO:0000256" key="5">
    <source>
        <dbReference type="ARBA" id="ARBA00023136"/>
    </source>
</evidence>
<proteinExistence type="inferred from homology"/>